<evidence type="ECO:0000256" key="1">
    <source>
        <dbReference type="ARBA" id="ARBA00010199"/>
    </source>
</evidence>
<protein>
    <submittedName>
        <fullName evidence="4">Protein DETOXIFICATION 49</fullName>
    </submittedName>
</protein>
<evidence type="ECO:0000313" key="4">
    <source>
        <dbReference type="EMBL" id="PWA51767.1"/>
    </source>
</evidence>
<dbReference type="PANTHER" id="PTHR11206">
    <property type="entry name" value="MULTIDRUG RESISTANCE PROTEIN"/>
    <property type="match status" value="1"/>
</dbReference>
<gene>
    <name evidence="4" type="ORF">CTI12_AA456570</name>
</gene>
<keyword evidence="3" id="KW-0472">Membrane</keyword>
<keyword evidence="3" id="KW-0812">Transmembrane</keyword>
<evidence type="ECO:0000256" key="3">
    <source>
        <dbReference type="SAM" id="Phobius"/>
    </source>
</evidence>
<feature type="compositionally biased region" description="Polar residues" evidence="2">
    <location>
        <begin position="85"/>
        <end position="100"/>
    </location>
</feature>
<sequence length="240" mass="25744">MIANVGIIGNDSASNPVVDLANASHCPNEDSVDEGAQTEALDAARVRNPLENKVSRRGKSKPPSSSKTKSSTRATWEGTCGLVRSYNTNRTTPSPQSGGDTKSDPVPWRHLVRKVLQEINQLFWIAVPSILTGFLVCGKSFTSTFVLGRIGELETAGGSLSNAITNITGFSVIYGLSMGMDGITPQAYGASNFTFMDRTLHQTVLILLTTTIPITILWLNAKPKLIFAGQDVKVSEMDAT</sequence>
<name>A0A2U1LS01_ARTAN</name>
<keyword evidence="3" id="KW-1133">Transmembrane helix</keyword>
<comment type="similarity">
    <text evidence="1">Belongs to the multi antimicrobial extrusion (MATE) (TC 2.A.66.1) family.</text>
</comment>
<evidence type="ECO:0000256" key="2">
    <source>
        <dbReference type="SAM" id="MobiDB-lite"/>
    </source>
</evidence>
<feature type="compositionally biased region" description="Low complexity" evidence="2">
    <location>
        <begin position="61"/>
        <end position="72"/>
    </location>
</feature>
<keyword evidence="5" id="KW-1185">Reference proteome</keyword>
<dbReference type="STRING" id="35608.A0A2U1LS01"/>
<dbReference type="Pfam" id="PF01554">
    <property type="entry name" value="MatE"/>
    <property type="match status" value="1"/>
</dbReference>
<dbReference type="GO" id="GO:0016020">
    <property type="term" value="C:membrane"/>
    <property type="evidence" value="ECO:0007669"/>
    <property type="project" value="InterPro"/>
</dbReference>
<proteinExistence type="inferred from homology"/>
<dbReference type="Proteomes" id="UP000245207">
    <property type="component" value="Unassembled WGS sequence"/>
</dbReference>
<evidence type="ECO:0000313" key="5">
    <source>
        <dbReference type="Proteomes" id="UP000245207"/>
    </source>
</evidence>
<dbReference type="EMBL" id="PKPP01008035">
    <property type="protein sequence ID" value="PWA51767.1"/>
    <property type="molecule type" value="Genomic_DNA"/>
</dbReference>
<dbReference type="GO" id="GO:0015297">
    <property type="term" value="F:antiporter activity"/>
    <property type="evidence" value="ECO:0007669"/>
    <property type="project" value="InterPro"/>
</dbReference>
<feature type="compositionally biased region" description="Basic and acidic residues" evidence="2">
    <location>
        <begin position="42"/>
        <end position="54"/>
    </location>
</feature>
<feature type="transmembrane region" description="Helical" evidence="3">
    <location>
        <begin position="122"/>
        <end position="148"/>
    </location>
</feature>
<feature type="transmembrane region" description="Helical" evidence="3">
    <location>
        <begin position="160"/>
        <end position="180"/>
    </location>
</feature>
<dbReference type="OrthoDB" id="1751089at2759"/>
<accession>A0A2U1LS01</accession>
<comment type="caution">
    <text evidence="4">The sequence shown here is derived from an EMBL/GenBank/DDBJ whole genome shotgun (WGS) entry which is preliminary data.</text>
</comment>
<feature type="region of interest" description="Disordered" evidence="2">
    <location>
        <begin position="22"/>
        <end position="105"/>
    </location>
</feature>
<feature type="transmembrane region" description="Helical" evidence="3">
    <location>
        <begin position="200"/>
        <end position="219"/>
    </location>
</feature>
<organism evidence="4 5">
    <name type="scientific">Artemisia annua</name>
    <name type="common">Sweet wormwood</name>
    <dbReference type="NCBI Taxonomy" id="35608"/>
    <lineage>
        <taxon>Eukaryota</taxon>
        <taxon>Viridiplantae</taxon>
        <taxon>Streptophyta</taxon>
        <taxon>Embryophyta</taxon>
        <taxon>Tracheophyta</taxon>
        <taxon>Spermatophyta</taxon>
        <taxon>Magnoliopsida</taxon>
        <taxon>eudicotyledons</taxon>
        <taxon>Gunneridae</taxon>
        <taxon>Pentapetalae</taxon>
        <taxon>asterids</taxon>
        <taxon>campanulids</taxon>
        <taxon>Asterales</taxon>
        <taxon>Asteraceae</taxon>
        <taxon>Asteroideae</taxon>
        <taxon>Anthemideae</taxon>
        <taxon>Artemisiinae</taxon>
        <taxon>Artemisia</taxon>
    </lineage>
</organism>
<dbReference type="InterPro" id="IPR002528">
    <property type="entry name" value="MATE_fam"/>
</dbReference>
<dbReference type="GO" id="GO:0042910">
    <property type="term" value="F:xenobiotic transmembrane transporter activity"/>
    <property type="evidence" value="ECO:0007669"/>
    <property type="project" value="InterPro"/>
</dbReference>
<reference evidence="4 5" key="1">
    <citation type="journal article" date="2018" name="Mol. Plant">
        <title>The genome of Artemisia annua provides insight into the evolution of Asteraceae family and artemisinin biosynthesis.</title>
        <authorList>
            <person name="Shen Q."/>
            <person name="Zhang L."/>
            <person name="Liao Z."/>
            <person name="Wang S."/>
            <person name="Yan T."/>
            <person name="Shi P."/>
            <person name="Liu M."/>
            <person name="Fu X."/>
            <person name="Pan Q."/>
            <person name="Wang Y."/>
            <person name="Lv Z."/>
            <person name="Lu X."/>
            <person name="Zhang F."/>
            <person name="Jiang W."/>
            <person name="Ma Y."/>
            <person name="Chen M."/>
            <person name="Hao X."/>
            <person name="Li L."/>
            <person name="Tang Y."/>
            <person name="Lv G."/>
            <person name="Zhou Y."/>
            <person name="Sun X."/>
            <person name="Brodelius P.E."/>
            <person name="Rose J.K.C."/>
            <person name="Tang K."/>
        </authorList>
    </citation>
    <scope>NUCLEOTIDE SEQUENCE [LARGE SCALE GENOMIC DNA]</scope>
    <source>
        <strain evidence="5">cv. Huhao1</strain>
        <tissue evidence="4">Leaf</tissue>
    </source>
</reference>
<dbReference type="AlphaFoldDB" id="A0A2U1LS01"/>